<proteinExistence type="predicted"/>
<organism evidence="3 4">
    <name type="scientific">Phytophthora cactorum</name>
    <dbReference type="NCBI Taxonomy" id="29920"/>
    <lineage>
        <taxon>Eukaryota</taxon>
        <taxon>Sar</taxon>
        <taxon>Stramenopiles</taxon>
        <taxon>Oomycota</taxon>
        <taxon>Peronosporomycetes</taxon>
        <taxon>Peronosporales</taxon>
        <taxon>Peronosporaceae</taxon>
        <taxon>Phytophthora</taxon>
    </lineage>
</organism>
<dbReference type="Proteomes" id="UP000736787">
    <property type="component" value="Unassembled WGS sequence"/>
</dbReference>
<dbReference type="EMBL" id="RCMG01000850">
    <property type="protein sequence ID" value="KAG2844910.1"/>
    <property type="molecule type" value="Genomic_DNA"/>
</dbReference>
<name>A0A8T1C873_9STRA</name>
<evidence type="ECO:0000313" key="2">
    <source>
        <dbReference type="EMBL" id="KAG2844910.1"/>
    </source>
</evidence>
<evidence type="ECO:0000313" key="3">
    <source>
        <dbReference type="EMBL" id="KAG2916745.1"/>
    </source>
</evidence>
<evidence type="ECO:0000313" key="4">
    <source>
        <dbReference type="Proteomes" id="UP000736787"/>
    </source>
</evidence>
<dbReference type="AlphaFoldDB" id="A0A8T1C873"/>
<feature type="region of interest" description="Disordered" evidence="1">
    <location>
        <begin position="1"/>
        <end position="22"/>
    </location>
</feature>
<comment type="caution">
    <text evidence="3">The sequence shown here is derived from an EMBL/GenBank/DDBJ whole genome shotgun (WGS) entry which is preliminary data.</text>
</comment>
<protein>
    <submittedName>
        <fullName evidence="3">Uncharacterized protein</fullName>
    </submittedName>
</protein>
<sequence>MMQLSGSRHQASRPRSGKRYQCNSEAGVDVGVTLPAGHSLLGVEGAGDVLVVASKDVKPSNSKSLLRRRIWRTWQRSRCRAR</sequence>
<gene>
    <name evidence="2" type="ORF">PC113_g18302</name>
    <name evidence="3" type="ORF">PC117_g17651</name>
</gene>
<accession>A0A8T1C873</accession>
<dbReference type="EMBL" id="RCMK01000675">
    <property type="protein sequence ID" value="KAG2916745.1"/>
    <property type="molecule type" value="Genomic_DNA"/>
</dbReference>
<evidence type="ECO:0000256" key="1">
    <source>
        <dbReference type="SAM" id="MobiDB-lite"/>
    </source>
</evidence>
<reference evidence="3" key="1">
    <citation type="submission" date="2018-10" db="EMBL/GenBank/DDBJ databases">
        <title>Effector identification in a new, highly contiguous assembly of the strawberry crown rot pathogen Phytophthora cactorum.</title>
        <authorList>
            <person name="Armitage A.D."/>
            <person name="Nellist C.F."/>
            <person name="Bates H."/>
            <person name="Vickerstaff R.J."/>
            <person name="Harrison R.J."/>
        </authorList>
    </citation>
    <scope>NUCLEOTIDE SEQUENCE</scope>
    <source>
        <strain evidence="2">15-7</strain>
        <strain evidence="3">4040</strain>
    </source>
</reference>
<dbReference type="Proteomes" id="UP000735874">
    <property type="component" value="Unassembled WGS sequence"/>
</dbReference>